<dbReference type="EMBL" id="REFY01000006">
    <property type="protein sequence ID" value="RQG86970.1"/>
    <property type="molecule type" value="Genomic_DNA"/>
</dbReference>
<keyword evidence="1" id="KW-1133">Transmembrane helix</keyword>
<comment type="caution">
    <text evidence="2">The sequence shown here is derived from an EMBL/GenBank/DDBJ whole genome shotgun (WGS) entry which is preliminary data.</text>
</comment>
<evidence type="ECO:0000256" key="1">
    <source>
        <dbReference type="SAM" id="Phobius"/>
    </source>
</evidence>
<organism evidence="2 3">
    <name type="scientific">Natrarchaeobius halalkaliphilus</name>
    <dbReference type="NCBI Taxonomy" id="1679091"/>
    <lineage>
        <taxon>Archaea</taxon>
        <taxon>Methanobacteriati</taxon>
        <taxon>Methanobacteriota</taxon>
        <taxon>Stenosarchaea group</taxon>
        <taxon>Halobacteria</taxon>
        <taxon>Halobacteriales</taxon>
        <taxon>Natrialbaceae</taxon>
        <taxon>Natrarchaeobius</taxon>
    </lineage>
</organism>
<keyword evidence="1" id="KW-0812">Transmembrane</keyword>
<feature type="transmembrane region" description="Helical" evidence="1">
    <location>
        <begin position="122"/>
        <end position="143"/>
    </location>
</feature>
<dbReference type="Proteomes" id="UP000273828">
    <property type="component" value="Unassembled WGS sequence"/>
</dbReference>
<proteinExistence type="predicted"/>
<evidence type="ECO:0000313" key="2">
    <source>
        <dbReference type="EMBL" id="RQG86970.1"/>
    </source>
</evidence>
<name>A0A3N6NUT3_9EURY</name>
<keyword evidence="1" id="KW-0472">Membrane</keyword>
<feature type="transmembrane region" description="Helical" evidence="1">
    <location>
        <begin position="12"/>
        <end position="35"/>
    </location>
</feature>
<dbReference type="AlphaFoldDB" id="A0A3N6NUT3"/>
<feature type="transmembrane region" description="Helical" evidence="1">
    <location>
        <begin position="41"/>
        <end position="59"/>
    </location>
</feature>
<keyword evidence="3" id="KW-1185">Reference proteome</keyword>
<gene>
    <name evidence="2" type="ORF">EA462_15050</name>
</gene>
<dbReference type="RefSeq" id="WP_124179369.1">
    <property type="nucleotide sequence ID" value="NZ_REFY01000006.1"/>
</dbReference>
<sequence>MRLAHVTRLEAFGTRSLVIHGIMALSFISAILVGLFVGGQFGQVSFVALLNFTAGLWVAHSVHSLGNTANNGEYAGVLNELVDTDTGLDSGRFGRLLALIGAVTAVSLLTSAQVLAGALLSIAVVAVGAIALVTAMIGFLIALGASYDGAQEQALVDREQRSDRLDGQSASDR</sequence>
<dbReference type="OrthoDB" id="205740at2157"/>
<protein>
    <submittedName>
        <fullName evidence="2">Uncharacterized protein</fullName>
    </submittedName>
</protein>
<feature type="transmembrane region" description="Helical" evidence="1">
    <location>
        <begin position="96"/>
        <end position="116"/>
    </location>
</feature>
<reference evidence="2 3" key="1">
    <citation type="submission" date="2018-10" db="EMBL/GenBank/DDBJ databases">
        <title>Natrarchaeobius chitinivorans gen. nov., sp. nov., and Natrarchaeobius haloalkaliphilus sp. nov., alkaliphilic, chitin-utilizing haloarchaea from hypersaline alkaline lakes.</title>
        <authorList>
            <person name="Sorokin D.Y."/>
            <person name="Elcheninov A.G."/>
            <person name="Kostrikina N.A."/>
            <person name="Bale N.J."/>
            <person name="Sinninghe Damste J.S."/>
            <person name="Khijniak T.V."/>
            <person name="Kublanov I.V."/>
            <person name="Toshchakov S.V."/>
        </authorList>
    </citation>
    <scope>NUCLEOTIDE SEQUENCE [LARGE SCALE GENOMIC DNA]</scope>
    <source>
        <strain evidence="2 3">AArcht-Sl</strain>
    </source>
</reference>
<evidence type="ECO:0000313" key="3">
    <source>
        <dbReference type="Proteomes" id="UP000273828"/>
    </source>
</evidence>
<accession>A0A3N6NUT3</accession>